<gene>
    <name evidence="1" type="ORF">E4U60_004635</name>
</gene>
<reference evidence="1 2" key="1">
    <citation type="journal article" date="2020" name="bioRxiv">
        <title>Whole genome comparisons of ergot fungi reveals the divergence and evolution of species within the genus Claviceps are the result of varying mechanisms driving genome evolution and host range expansion.</title>
        <authorList>
            <person name="Wyka S.A."/>
            <person name="Mondo S.J."/>
            <person name="Liu M."/>
            <person name="Dettman J."/>
            <person name="Nalam V."/>
            <person name="Broders K.D."/>
        </authorList>
    </citation>
    <scope>NUCLEOTIDE SEQUENCE [LARGE SCALE GENOMIC DNA]</scope>
    <source>
        <strain evidence="1 2">CCC 1485</strain>
    </source>
</reference>
<name>A0A9P7M8G7_9HYPO</name>
<evidence type="ECO:0000313" key="2">
    <source>
        <dbReference type="Proteomes" id="UP000706124"/>
    </source>
</evidence>
<dbReference type="AlphaFoldDB" id="A0A9P7M8G7"/>
<dbReference type="OrthoDB" id="5235778at2759"/>
<proteinExistence type="predicted"/>
<organism evidence="1 2">
    <name type="scientific">Claviceps pazoutovae</name>
    <dbReference type="NCBI Taxonomy" id="1649127"/>
    <lineage>
        <taxon>Eukaryota</taxon>
        <taxon>Fungi</taxon>
        <taxon>Dikarya</taxon>
        <taxon>Ascomycota</taxon>
        <taxon>Pezizomycotina</taxon>
        <taxon>Sordariomycetes</taxon>
        <taxon>Hypocreomycetidae</taxon>
        <taxon>Hypocreales</taxon>
        <taxon>Clavicipitaceae</taxon>
        <taxon>Claviceps</taxon>
    </lineage>
</organism>
<dbReference type="EMBL" id="SRPO01000389">
    <property type="protein sequence ID" value="KAG5933188.1"/>
    <property type="molecule type" value="Genomic_DNA"/>
</dbReference>
<sequence>MSDQRRDRRFVNIALHAPRPSADLAVNSDDFSSPVITAAAASAATSTDEVYNSTFAAPSNRRRHPDARRILVGYWRESKEPAPDQHAVYGILSKDGTLRFKLVPESRSVHRVFFWQEQAWQRPDLDHLNEVVLEPHLRELNRLEMKEYCPTRQRQIDQGEASWEVSAHSLTAVELAKQIAKESRGNERPRNLRWAREKCANVRRAKRKETKRLQGKAIEVAEMVKWGLLDEAVEVNEAVGMDDVIGEPHLENGIPLCTSYGDWAPHSSHRQLRLLLPLPPLLLLQLQLLLLPMILTLQKPFMLYDTLDASGSPTTAAEIGHEHIVTQTCADIHVCVSVTGANTYTRKLLLAATRTRSRGDEGVTYE</sequence>
<comment type="caution">
    <text evidence="1">The sequence shown here is derived from an EMBL/GenBank/DDBJ whole genome shotgun (WGS) entry which is preliminary data.</text>
</comment>
<evidence type="ECO:0000313" key="1">
    <source>
        <dbReference type="EMBL" id="KAG5933188.1"/>
    </source>
</evidence>
<protein>
    <submittedName>
        <fullName evidence="1">Uncharacterized protein</fullName>
    </submittedName>
</protein>
<dbReference type="Proteomes" id="UP000706124">
    <property type="component" value="Unassembled WGS sequence"/>
</dbReference>
<accession>A0A9P7M8G7</accession>
<keyword evidence="2" id="KW-1185">Reference proteome</keyword>